<evidence type="ECO:0000313" key="1">
    <source>
        <dbReference type="EMBL" id="STP09473.1"/>
    </source>
</evidence>
<protein>
    <submittedName>
        <fullName evidence="1">Uncharacterized protein</fullName>
    </submittedName>
</protein>
<organism evidence="1 2">
    <name type="scientific">Helicobacter cinaedi</name>
    <dbReference type="NCBI Taxonomy" id="213"/>
    <lineage>
        <taxon>Bacteria</taxon>
        <taxon>Pseudomonadati</taxon>
        <taxon>Campylobacterota</taxon>
        <taxon>Epsilonproteobacteria</taxon>
        <taxon>Campylobacterales</taxon>
        <taxon>Helicobacteraceae</taxon>
        <taxon>Helicobacter</taxon>
    </lineage>
</organism>
<gene>
    <name evidence="1" type="ORF">NCTC12221_00917</name>
</gene>
<sequence length="61" mass="6946">MMNDDEIMSAVVDYSVSTGMDPLDLMSNINDSYSSFEDLSVDLDMTKGQMDYENNFFNNNN</sequence>
<name>A0A377JPF8_9HELI</name>
<dbReference type="RefSeq" id="WP_115026163.1">
    <property type="nucleotide sequence ID" value="NZ_UGHZ01000001.1"/>
</dbReference>
<dbReference type="EMBL" id="UGHZ01000001">
    <property type="protein sequence ID" value="STP09473.1"/>
    <property type="molecule type" value="Genomic_DNA"/>
</dbReference>
<accession>A0A377JPF8</accession>
<reference evidence="1 2" key="1">
    <citation type="submission" date="2018-06" db="EMBL/GenBank/DDBJ databases">
        <authorList>
            <consortium name="Pathogen Informatics"/>
            <person name="Doyle S."/>
        </authorList>
    </citation>
    <scope>NUCLEOTIDE SEQUENCE [LARGE SCALE GENOMIC DNA]</scope>
    <source>
        <strain evidence="1 2">NCTC12221</strain>
    </source>
</reference>
<dbReference type="Proteomes" id="UP000255335">
    <property type="component" value="Unassembled WGS sequence"/>
</dbReference>
<proteinExistence type="predicted"/>
<dbReference type="AlphaFoldDB" id="A0A377JPF8"/>
<evidence type="ECO:0000313" key="2">
    <source>
        <dbReference type="Proteomes" id="UP000255335"/>
    </source>
</evidence>